<proteinExistence type="predicted"/>
<feature type="region of interest" description="Disordered" evidence="1">
    <location>
        <begin position="1"/>
        <end position="55"/>
    </location>
</feature>
<gene>
    <name evidence="4" type="primary">LOC104219556</name>
</gene>
<keyword evidence="2" id="KW-0472">Membrane</keyword>
<protein>
    <submittedName>
        <fullName evidence="4">Uncharacterized protein LOC104219556</fullName>
    </submittedName>
</protein>
<dbReference type="STRING" id="4096.A0A1U7VKN7"/>
<dbReference type="GeneID" id="104219556"/>
<dbReference type="PANTHER" id="PTHR37741:SF1">
    <property type="entry name" value="TRANSMEMBRANE PROTEIN"/>
    <property type="match status" value="1"/>
</dbReference>
<keyword evidence="3" id="KW-1185">Reference proteome</keyword>
<accession>A0A1U7VKN7</accession>
<dbReference type="Proteomes" id="UP000189701">
    <property type="component" value="Unplaced"/>
</dbReference>
<reference evidence="4" key="2">
    <citation type="submission" date="2025-08" db="UniProtKB">
        <authorList>
            <consortium name="RefSeq"/>
        </authorList>
    </citation>
    <scope>IDENTIFICATION</scope>
    <source>
        <tissue evidence="4">Leaf</tissue>
    </source>
</reference>
<evidence type="ECO:0000313" key="3">
    <source>
        <dbReference type="Proteomes" id="UP000189701"/>
    </source>
</evidence>
<evidence type="ECO:0000256" key="1">
    <source>
        <dbReference type="SAM" id="MobiDB-lite"/>
    </source>
</evidence>
<dbReference type="RefSeq" id="XP_009768552.1">
    <property type="nucleotide sequence ID" value="XM_009770250.1"/>
</dbReference>
<evidence type="ECO:0000313" key="4">
    <source>
        <dbReference type="RefSeq" id="XP_009768552.1"/>
    </source>
</evidence>
<name>A0A1U7VKN7_NICSY</name>
<dbReference type="AlphaFoldDB" id="A0A1U7VKN7"/>
<dbReference type="PANTHER" id="PTHR37741">
    <property type="entry name" value="TRANSMEMBRANE PROTEIN"/>
    <property type="match status" value="1"/>
</dbReference>
<keyword evidence="2" id="KW-1133">Transmembrane helix</keyword>
<feature type="transmembrane region" description="Helical" evidence="2">
    <location>
        <begin position="64"/>
        <end position="83"/>
    </location>
</feature>
<organism evidence="3 4">
    <name type="scientific">Nicotiana sylvestris</name>
    <name type="common">Wood tobacco</name>
    <name type="synonym">South American tobacco</name>
    <dbReference type="NCBI Taxonomy" id="4096"/>
    <lineage>
        <taxon>Eukaryota</taxon>
        <taxon>Viridiplantae</taxon>
        <taxon>Streptophyta</taxon>
        <taxon>Embryophyta</taxon>
        <taxon>Tracheophyta</taxon>
        <taxon>Spermatophyta</taxon>
        <taxon>Magnoliopsida</taxon>
        <taxon>eudicotyledons</taxon>
        <taxon>Gunneridae</taxon>
        <taxon>Pentapetalae</taxon>
        <taxon>asterids</taxon>
        <taxon>lamiids</taxon>
        <taxon>Solanales</taxon>
        <taxon>Solanaceae</taxon>
        <taxon>Nicotianoideae</taxon>
        <taxon>Nicotianeae</taxon>
        <taxon>Nicotiana</taxon>
    </lineage>
</organism>
<dbReference type="eggNOG" id="ENOG502S8C0">
    <property type="taxonomic scope" value="Eukaryota"/>
</dbReference>
<sequence>MASGGESFPTVDAEKELNPQKNNDFQVDPVSSQVSSSLEKEAKEKLEKMKKEKDRKDALQNFKTAMIISGVVVAVAGAIFAITKKLKERSN</sequence>
<evidence type="ECO:0000256" key="2">
    <source>
        <dbReference type="SAM" id="Phobius"/>
    </source>
</evidence>
<keyword evidence="2" id="KW-0812">Transmembrane</keyword>
<feature type="compositionally biased region" description="Basic and acidic residues" evidence="1">
    <location>
        <begin position="38"/>
        <end position="55"/>
    </location>
</feature>
<reference evidence="3" key="1">
    <citation type="journal article" date="2013" name="Genome Biol.">
        <title>Reference genomes and transcriptomes of Nicotiana sylvestris and Nicotiana tomentosiformis.</title>
        <authorList>
            <person name="Sierro N."/>
            <person name="Battey J.N."/>
            <person name="Ouadi S."/>
            <person name="Bovet L."/>
            <person name="Goepfert S."/>
            <person name="Bakaher N."/>
            <person name="Peitsch M.C."/>
            <person name="Ivanov N.V."/>
        </authorList>
    </citation>
    <scope>NUCLEOTIDE SEQUENCE [LARGE SCALE GENOMIC DNA]</scope>
</reference>
<dbReference type="KEGG" id="nsy:104219556"/>